<sequence length="528" mass="56558">MNVDKGSHLILRSTASTSGSVLASLDPGTSVTVLSTSGEWSKVQVGSKTGYVHTEYLTSTKPSSTSNSSSSTTKTTTKYVNVDKGSHLILRSTASTSGSVLASLDPGTSVTVISTSGEWSKVQVGNKTGYVHTEYLTSTKPSTSDDQSGNSDSEQTVTKYTTADLNLRKSNSTSSSVITVIPKGTAVTVYSETNGWARVTVNGNTGYVSTKYLTGGATLNGKVTTVEQDYDISLSQLTNIEMKASPQTDTNNRYVRSDAVKKTSSTTGTLDGSWNVRDGAGTNYDVAETLPSGTSVTILDTVAGTDGHTWYKISYNKTWKNATANEVEYYLNPKNFINDPVSSLQFLKLSTTANIDVNEVNQKILAGKGTLAGKAQSFITAAKTYGVNELYLISHALLETGNGTSQLAKGYPYTYKGKTYTVYNMYGIGAYDGNAVEDGAAYAYSQGWFSPEAAIIGGARFIANGYISAGQDTLYAMRWNPSGAATYGYATHQYATDIGWAYKQVNEIYNLYNLLDSYSITLEVPNYK</sequence>
<dbReference type="Gene3D" id="1.10.530.10">
    <property type="match status" value="1"/>
</dbReference>
<dbReference type="PANTHER" id="PTHR34408">
    <property type="entry name" value="FAMILY PROTEIN, PUTATIVE-RELATED"/>
    <property type="match status" value="1"/>
</dbReference>
<feature type="domain" description="SH3b" evidence="2">
    <location>
        <begin position="261"/>
        <end position="340"/>
    </location>
</feature>
<dbReference type="InterPro" id="IPR002901">
    <property type="entry name" value="MGlyc_endo_b_GlcNAc-like_dom"/>
</dbReference>
<proteinExistence type="predicted"/>
<evidence type="ECO:0000256" key="1">
    <source>
        <dbReference type="SAM" id="MobiDB-lite"/>
    </source>
</evidence>
<dbReference type="Pfam" id="PF08239">
    <property type="entry name" value="SH3_3"/>
    <property type="match status" value="4"/>
</dbReference>
<feature type="domain" description="SH3b" evidence="2">
    <location>
        <begin position="154"/>
        <end position="217"/>
    </location>
</feature>
<reference evidence="3 4" key="1">
    <citation type="submission" date="2014-10" db="EMBL/GenBank/DDBJ databases">
        <title>Draft genome of phytase producing Bacillus ginsengihumi strain M2.11.</title>
        <authorList>
            <person name="Toymentseva A."/>
            <person name="Boulygina E.A."/>
            <person name="Kazakov S.V."/>
            <person name="Kayumov I."/>
            <person name="Suleimanova A.D."/>
            <person name="Mardanova A.M."/>
            <person name="Maria S.N."/>
            <person name="Sergey M.Y."/>
            <person name="Sharipova M.R."/>
        </authorList>
    </citation>
    <scope>NUCLEOTIDE SEQUENCE [LARGE SCALE GENOMIC DNA]</scope>
    <source>
        <strain evidence="3 4">M2.11</strain>
    </source>
</reference>
<evidence type="ECO:0000313" key="4">
    <source>
        <dbReference type="Proteomes" id="UP000030588"/>
    </source>
</evidence>
<dbReference type="Proteomes" id="UP000030588">
    <property type="component" value="Unassembled WGS sequence"/>
</dbReference>
<dbReference type="STRING" id="363870.NG54_16260"/>
<dbReference type="SMART" id="SM00047">
    <property type="entry name" value="LYZ2"/>
    <property type="match status" value="1"/>
</dbReference>
<organism evidence="3 4">
    <name type="scientific">Heyndrickxia ginsengihumi</name>
    <dbReference type="NCBI Taxonomy" id="363870"/>
    <lineage>
        <taxon>Bacteria</taxon>
        <taxon>Bacillati</taxon>
        <taxon>Bacillota</taxon>
        <taxon>Bacilli</taxon>
        <taxon>Bacillales</taxon>
        <taxon>Bacillaceae</taxon>
        <taxon>Heyndrickxia</taxon>
    </lineage>
</organism>
<accession>A0A0A6XW34</accession>
<dbReference type="InterPro" id="IPR052354">
    <property type="entry name" value="Cell_Wall_Dynamics_Protein"/>
</dbReference>
<comment type="caution">
    <text evidence="3">The sequence shown here is derived from an EMBL/GenBank/DDBJ whole genome shotgun (WGS) entry which is preliminary data.</text>
</comment>
<evidence type="ECO:0000259" key="2">
    <source>
        <dbReference type="PROSITE" id="PS51781"/>
    </source>
</evidence>
<dbReference type="GO" id="GO:0004040">
    <property type="term" value="F:amidase activity"/>
    <property type="evidence" value="ECO:0007669"/>
    <property type="project" value="InterPro"/>
</dbReference>
<dbReference type="InterPro" id="IPR003646">
    <property type="entry name" value="SH3-like_bac-type"/>
</dbReference>
<dbReference type="SMART" id="SM00287">
    <property type="entry name" value="SH3b"/>
    <property type="match status" value="4"/>
</dbReference>
<evidence type="ECO:0000313" key="3">
    <source>
        <dbReference type="EMBL" id="KHD84337.1"/>
    </source>
</evidence>
<protein>
    <submittedName>
        <fullName evidence="3">Mannosyl-glycoprotein endo-beta-N-acetylglucosamidase</fullName>
    </submittedName>
</protein>
<dbReference type="Pfam" id="PF01832">
    <property type="entry name" value="Glucosaminidase"/>
    <property type="match status" value="1"/>
</dbReference>
<dbReference type="PANTHER" id="PTHR34408:SF1">
    <property type="entry name" value="GLYCOSYL HYDROLASE FAMILY 19 DOMAIN-CONTAINING PROTEIN HI_1415"/>
    <property type="match status" value="1"/>
</dbReference>
<name>A0A0A6XW34_9BACI</name>
<dbReference type="PROSITE" id="PS51781">
    <property type="entry name" value="SH3B"/>
    <property type="match status" value="4"/>
</dbReference>
<dbReference type="Gene3D" id="2.30.30.40">
    <property type="entry name" value="SH3 Domains"/>
    <property type="match status" value="4"/>
</dbReference>
<gene>
    <name evidence="3" type="ORF">NG54_16260</name>
</gene>
<feature type="domain" description="SH3b" evidence="2">
    <location>
        <begin position="75"/>
        <end position="140"/>
    </location>
</feature>
<dbReference type="EMBL" id="JRUN01000069">
    <property type="protein sequence ID" value="KHD84337.1"/>
    <property type="molecule type" value="Genomic_DNA"/>
</dbReference>
<feature type="domain" description="SH3b" evidence="2">
    <location>
        <begin position="1"/>
        <end position="61"/>
    </location>
</feature>
<feature type="region of interest" description="Disordered" evidence="1">
    <location>
        <begin position="137"/>
        <end position="156"/>
    </location>
</feature>
<dbReference type="AlphaFoldDB" id="A0A0A6XW34"/>